<evidence type="ECO:0000313" key="2">
    <source>
        <dbReference type="Proteomes" id="UP000199601"/>
    </source>
</evidence>
<accession>A0A0U1DNX5</accession>
<dbReference type="EMBL" id="CTEC01000002">
    <property type="protein sequence ID" value="CQD18972.1"/>
    <property type="molecule type" value="Genomic_DNA"/>
</dbReference>
<name>A0A0U1DNX5_9MYCO</name>
<keyword evidence="2" id="KW-1185">Reference proteome</keyword>
<gene>
    <name evidence="1" type="ORF">BN000_04370</name>
</gene>
<organism evidence="1 2">
    <name type="scientific">Mycobacterium europaeum</name>
    <dbReference type="NCBI Taxonomy" id="761804"/>
    <lineage>
        <taxon>Bacteria</taxon>
        <taxon>Bacillati</taxon>
        <taxon>Actinomycetota</taxon>
        <taxon>Actinomycetes</taxon>
        <taxon>Mycobacteriales</taxon>
        <taxon>Mycobacteriaceae</taxon>
        <taxon>Mycobacterium</taxon>
        <taxon>Mycobacterium simiae complex</taxon>
    </lineage>
</organism>
<evidence type="ECO:0000313" key="1">
    <source>
        <dbReference type="EMBL" id="CQD18972.1"/>
    </source>
</evidence>
<proteinExistence type="predicted"/>
<sequence length="120" mass="14036">MGGVRTPIIGRPRPLSRQRRADHLYTLNCEEPSTRPTGHLRHRGRTRDPLYGVRRTLRTRFPLLTARQRTRLEAVFADDNHLPVQLTWGVYQRIIAAYSHPDRRRGKTMMTAIINEPLCR</sequence>
<dbReference type="Proteomes" id="UP000199601">
    <property type="component" value="Unassembled WGS sequence"/>
</dbReference>
<dbReference type="AlphaFoldDB" id="A0A0U1DNX5"/>
<reference evidence="2" key="1">
    <citation type="submission" date="2015-03" db="EMBL/GenBank/DDBJ databases">
        <authorList>
            <person name="Urmite Genomes"/>
        </authorList>
    </citation>
    <scope>NUCLEOTIDE SEQUENCE [LARGE SCALE GENOMIC DNA]</scope>
    <source>
        <strain evidence="2">CSUR P1344</strain>
    </source>
</reference>
<protein>
    <submittedName>
        <fullName evidence="1">Transposase family protein</fullName>
    </submittedName>
</protein>